<protein>
    <recommendedName>
        <fullName evidence="3">Chemoreceptor zinc-binding domain-containing protein</fullName>
    </recommendedName>
</protein>
<evidence type="ECO:0000313" key="2">
    <source>
        <dbReference type="Proteomes" id="UP000031623"/>
    </source>
</evidence>
<proteinExistence type="predicted"/>
<evidence type="ECO:0000313" key="1">
    <source>
        <dbReference type="EMBL" id="BAP58239.1"/>
    </source>
</evidence>
<dbReference type="HOGENOM" id="CLU_122422_2_0_6"/>
<dbReference type="Gene3D" id="1.20.120.30">
    <property type="entry name" value="Aspartate receptor, ligand-binding domain"/>
    <property type="match status" value="1"/>
</dbReference>
<keyword evidence="2" id="KW-1185">Reference proteome</keyword>
<reference evidence="1 2" key="1">
    <citation type="journal article" date="2014" name="ISME J.">
        <title>Ecophysiology of Thioploca ingrica as revealed by the complete genome sequence supplemented with proteomic evidence.</title>
        <authorList>
            <person name="Kojima H."/>
            <person name="Ogura Y."/>
            <person name="Yamamoto N."/>
            <person name="Togashi T."/>
            <person name="Mori H."/>
            <person name="Watanabe T."/>
            <person name="Nemoto F."/>
            <person name="Kurokawa K."/>
            <person name="Hayashi T."/>
            <person name="Fukui M."/>
        </authorList>
    </citation>
    <scope>NUCLEOTIDE SEQUENCE [LARGE SCALE GENOMIC DNA]</scope>
</reference>
<dbReference type="EMBL" id="AP014633">
    <property type="protein sequence ID" value="BAP58239.1"/>
    <property type="molecule type" value="Genomic_DNA"/>
</dbReference>
<name>A0A090AKV7_9GAMM</name>
<evidence type="ECO:0008006" key="3">
    <source>
        <dbReference type="Google" id="ProtNLM"/>
    </source>
</evidence>
<gene>
    <name evidence="1" type="ORF">THII_3942</name>
</gene>
<dbReference type="KEGG" id="tig:THII_3942"/>
<dbReference type="STRING" id="40754.THII_3942"/>
<accession>A0A090AKV7</accession>
<dbReference type="Proteomes" id="UP000031623">
    <property type="component" value="Chromosome"/>
</dbReference>
<dbReference type="AlphaFoldDB" id="A0A090AKV7"/>
<sequence length="124" mass="14343">MSSIANTIYQAIVNHTHWKKHLHDIIKQGGNPDDFAIEQDQFDNWLKTNAKELSQYEHYSKVVELNRKLHYEAQKIIHLALSGKPTEAKALIEYGSDFEHLSQNLVQNIIAWHDIVIGKKQQQG</sequence>
<organism evidence="1 2">
    <name type="scientific">Thioploca ingrica</name>
    <dbReference type="NCBI Taxonomy" id="40754"/>
    <lineage>
        <taxon>Bacteria</taxon>
        <taxon>Pseudomonadati</taxon>
        <taxon>Pseudomonadota</taxon>
        <taxon>Gammaproteobacteria</taxon>
        <taxon>Thiotrichales</taxon>
        <taxon>Thiotrichaceae</taxon>
        <taxon>Thioploca</taxon>
    </lineage>
</organism>